<keyword evidence="1" id="KW-0732">Signal</keyword>
<sequence length="72" mass="8215">MCPLRYILLLLSLLIAMIGFAQAMTEEEEVSVIHENDSEKKKHGSKSTTQTLVSMLTGRYLYEIWKAGRIRA</sequence>
<name>A0A024FYT3_9STRA</name>
<evidence type="ECO:0000313" key="2">
    <source>
        <dbReference type="EMBL" id="CCI39438.1"/>
    </source>
</evidence>
<reference evidence="2 3" key="1">
    <citation type="submission" date="2012-05" db="EMBL/GenBank/DDBJ databases">
        <title>Recombination and specialization in a pathogen metapopulation.</title>
        <authorList>
            <person name="Gardiner A."/>
            <person name="Kemen E."/>
            <person name="Schultz-Larsen T."/>
            <person name="MacLean D."/>
            <person name="Van Oosterhout C."/>
            <person name="Jones J.D.G."/>
        </authorList>
    </citation>
    <scope>NUCLEOTIDE SEQUENCE [LARGE SCALE GENOMIC DNA]</scope>
    <source>
        <strain evidence="2 3">Ac Nc2</strain>
    </source>
</reference>
<organism evidence="2 3">
    <name type="scientific">Albugo candida</name>
    <dbReference type="NCBI Taxonomy" id="65357"/>
    <lineage>
        <taxon>Eukaryota</taxon>
        <taxon>Sar</taxon>
        <taxon>Stramenopiles</taxon>
        <taxon>Oomycota</taxon>
        <taxon>Peronosporomycetes</taxon>
        <taxon>Albuginales</taxon>
        <taxon>Albuginaceae</taxon>
        <taxon>Albugo</taxon>
    </lineage>
</organism>
<feature type="signal peptide" evidence="1">
    <location>
        <begin position="1"/>
        <end position="23"/>
    </location>
</feature>
<comment type="caution">
    <text evidence="2">The sequence shown here is derived from an EMBL/GenBank/DDBJ whole genome shotgun (WGS) entry which is preliminary data.</text>
</comment>
<proteinExistence type="predicted"/>
<dbReference type="InParanoid" id="A0A024FYT3"/>
<dbReference type="AlphaFoldDB" id="A0A024FYT3"/>
<dbReference type="EMBL" id="CAIX01000001">
    <property type="protein sequence ID" value="CCI39438.1"/>
    <property type="molecule type" value="Genomic_DNA"/>
</dbReference>
<dbReference type="OrthoDB" id="1930127at2759"/>
<keyword evidence="3" id="KW-1185">Reference proteome</keyword>
<gene>
    <name evidence="2" type="ORF">BN9_002210</name>
</gene>
<evidence type="ECO:0000313" key="3">
    <source>
        <dbReference type="Proteomes" id="UP000053237"/>
    </source>
</evidence>
<feature type="chain" id="PRO_5001531935" description="RxLR effector protein" evidence="1">
    <location>
        <begin position="24"/>
        <end position="72"/>
    </location>
</feature>
<protein>
    <recommendedName>
        <fullName evidence="4">RxLR effector protein</fullName>
    </recommendedName>
</protein>
<accession>A0A024FYT3</accession>
<evidence type="ECO:0000256" key="1">
    <source>
        <dbReference type="SAM" id="SignalP"/>
    </source>
</evidence>
<evidence type="ECO:0008006" key="4">
    <source>
        <dbReference type="Google" id="ProtNLM"/>
    </source>
</evidence>
<dbReference type="Proteomes" id="UP000053237">
    <property type="component" value="Unassembled WGS sequence"/>
</dbReference>